<evidence type="ECO:0000313" key="3">
    <source>
        <dbReference type="Proteomes" id="UP000050864"/>
    </source>
</evidence>
<gene>
    <name evidence="2" type="ORF">ABB26_16980</name>
</gene>
<dbReference type="PATRIC" id="fig|405444.3.peg.2657"/>
<feature type="transmembrane region" description="Helical" evidence="1">
    <location>
        <begin position="38"/>
        <end position="61"/>
    </location>
</feature>
<dbReference type="EMBL" id="LDJI01000038">
    <property type="protein sequence ID" value="KRG62185.1"/>
    <property type="molecule type" value="Genomic_DNA"/>
</dbReference>
<keyword evidence="3" id="KW-1185">Reference proteome</keyword>
<keyword evidence="1" id="KW-0472">Membrane</keyword>
<comment type="caution">
    <text evidence="2">The sequence shown here is derived from an EMBL/GenBank/DDBJ whole genome shotgun (WGS) entry which is preliminary data.</text>
</comment>
<name>A0A0R0BXG6_9GAMM</name>
<evidence type="ECO:0000256" key="1">
    <source>
        <dbReference type="SAM" id="Phobius"/>
    </source>
</evidence>
<organism evidence="2 3">
    <name type="scientific">Stenotrophomonas humi</name>
    <dbReference type="NCBI Taxonomy" id="405444"/>
    <lineage>
        <taxon>Bacteria</taxon>
        <taxon>Pseudomonadati</taxon>
        <taxon>Pseudomonadota</taxon>
        <taxon>Gammaproteobacteria</taxon>
        <taxon>Lysobacterales</taxon>
        <taxon>Lysobacteraceae</taxon>
        <taxon>Stenotrophomonas</taxon>
    </lineage>
</organism>
<dbReference type="STRING" id="405444.ABB26_16980"/>
<protein>
    <recommendedName>
        <fullName evidence="4">Transmembrane protein</fullName>
    </recommendedName>
</protein>
<evidence type="ECO:0008006" key="4">
    <source>
        <dbReference type="Google" id="ProtNLM"/>
    </source>
</evidence>
<feature type="transmembrane region" description="Helical" evidence="1">
    <location>
        <begin position="67"/>
        <end position="93"/>
    </location>
</feature>
<reference evidence="2 3" key="1">
    <citation type="submission" date="2015-05" db="EMBL/GenBank/DDBJ databases">
        <title>Genome sequencing and analysis of members of genus Stenotrophomonas.</title>
        <authorList>
            <person name="Patil P.P."/>
            <person name="Midha S."/>
            <person name="Patil P.B."/>
        </authorList>
    </citation>
    <scope>NUCLEOTIDE SEQUENCE [LARGE SCALE GENOMIC DNA]</scope>
    <source>
        <strain evidence="2 3">DSM 18929</strain>
    </source>
</reference>
<dbReference type="Proteomes" id="UP000050864">
    <property type="component" value="Unassembled WGS sequence"/>
</dbReference>
<keyword evidence="1" id="KW-1133">Transmembrane helix</keyword>
<evidence type="ECO:0000313" key="2">
    <source>
        <dbReference type="EMBL" id="KRG62185.1"/>
    </source>
</evidence>
<dbReference type="AlphaFoldDB" id="A0A0R0BXG6"/>
<proteinExistence type="predicted"/>
<accession>A0A0R0BXG6</accession>
<keyword evidence="1" id="KW-0812">Transmembrane</keyword>
<sequence>MFIVSRRQRKPHTGKMTMRKKIGQWAAALGRSKGKKGILAVGGGICVATWLTVAISMAIGVGTGARIVLLSVALVATEVLFWIAAALLGVTVVQLRRKLLGKLLPGRRGDAA</sequence>